<dbReference type="OMA" id="DMEETWI"/>
<evidence type="ECO:0000256" key="3">
    <source>
        <dbReference type="ARBA" id="ARBA00022723"/>
    </source>
</evidence>
<dbReference type="InterPro" id="IPR024079">
    <property type="entry name" value="MetalloPept_cat_dom_sf"/>
</dbReference>
<dbReference type="GO" id="GO:0004222">
    <property type="term" value="F:metalloendopeptidase activity"/>
    <property type="evidence" value="ECO:0007669"/>
    <property type="project" value="InterPro"/>
</dbReference>
<comment type="cofactor">
    <cofactor evidence="9">
        <name>Ca(2+)</name>
        <dbReference type="ChEBI" id="CHEBI:29108"/>
    </cofactor>
    <text evidence="9">Can bind about 5 Ca(2+) ions per subunit.</text>
</comment>
<keyword evidence="8" id="KW-0865">Zymogen</keyword>
<feature type="binding site" evidence="9">
    <location>
        <position position="96"/>
    </location>
    <ligand>
        <name>Ca(2+)</name>
        <dbReference type="ChEBI" id="CHEBI:29108"/>
        <label>3</label>
    </ligand>
</feature>
<feature type="binding site" evidence="9">
    <location>
        <position position="119"/>
    </location>
    <ligand>
        <name>Ca(2+)</name>
        <dbReference type="ChEBI" id="CHEBI:29108"/>
        <label>3</label>
    </ligand>
</feature>
<evidence type="ECO:0000256" key="6">
    <source>
        <dbReference type="ARBA" id="ARBA00022833"/>
    </source>
</evidence>
<dbReference type="STRING" id="8840.ENSAPLP00000017124"/>
<dbReference type="SMART" id="SM00235">
    <property type="entry name" value="ZnMc"/>
    <property type="match status" value="1"/>
</dbReference>
<dbReference type="GO" id="GO:0008270">
    <property type="term" value="F:zinc ion binding"/>
    <property type="evidence" value="ECO:0007669"/>
    <property type="project" value="InterPro"/>
</dbReference>
<dbReference type="PANTHER" id="PTHR10201">
    <property type="entry name" value="MATRIX METALLOPROTEINASE"/>
    <property type="match status" value="1"/>
</dbReference>
<evidence type="ECO:0000256" key="7">
    <source>
        <dbReference type="ARBA" id="ARBA00023049"/>
    </source>
</evidence>
<dbReference type="PRINTS" id="PR00138">
    <property type="entry name" value="MATRIXIN"/>
</dbReference>
<comment type="cofactor">
    <cofactor evidence="9">
        <name>Zn(2+)</name>
        <dbReference type="ChEBI" id="CHEBI:29105"/>
    </cofactor>
    <text evidence="9">Binds 2 Zn(2+) ions per subunit.</text>
</comment>
<feature type="domain" description="Peptidase metallopeptidase" evidence="10">
    <location>
        <begin position="33"/>
        <end position="181"/>
    </location>
</feature>
<reference evidence="11" key="2">
    <citation type="submission" date="2025-08" db="UniProtKB">
        <authorList>
            <consortium name="Ensembl"/>
        </authorList>
    </citation>
    <scope>IDENTIFICATION</scope>
</reference>
<dbReference type="Proteomes" id="UP000016666">
    <property type="component" value="Unassembled WGS sequence"/>
</dbReference>
<dbReference type="AlphaFoldDB" id="A0A493SU31"/>
<sequence>LAPGSLARPRCGVPDQFGVQMKSNMRRKRYALTGRRWSQSHLTFRYPAISTRQLFGAEGLLQTLWARVDIRQKRKKEADIMVLFASGFHGDSSPFDGVGGFLAHAYFPGPGMGGDTHFDSDEPWTLENTDVSGEPMQGAGVARWLEKAGFGCAWRPPKPGSPERPDQYGPDICDGNFDTVAVLRGGDVCV</sequence>
<dbReference type="GO" id="GO:0005615">
    <property type="term" value="C:extracellular space"/>
    <property type="evidence" value="ECO:0007669"/>
    <property type="project" value="TreeGrafter"/>
</dbReference>
<feature type="binding site" evidence="9">
    <location>
        <position position="122"/>
    </location>
    <ligand>
        <name>Ca(2+)</name>
        <dbReference type="ChEBI" id="CHEBI:29108"/>
        <label>1</label>
    </ligand>
</feature>
<dbReference type="GO" id="GO:0030574">
    <property type="term" value="P:collagen catabolic process"/>
    <property type="evidence" value="ECO:0007669"/>
    <property type="project" value="TreeGrafter"/>
</dbReference>
<keyword evidence="7" id="KW-0482">Metalloprotease</keyword>
<dbReference type="InterPro" id="IPR006026">
    <property type="entry name" value="Peptidase_Metallo"/>
</dbReference>
<dbReference type="GO" id="GO:0031012">
    <property type="term" value="C:extracellular matrix"/>
    <property type="evidence" value="ECO:0007669"/>
    <property type="project" value="InterPro"/>
</dbReference>
<reference evidence="11" key="3">
    <citation type="submission" date="2025-09" db="UniProtKB">
        <authorList>
            <consortium name="Ensembl"/>
        </authorList>
    </citation>
    <scope>IDENTIFICATION</scope>
</reference>
<dbReference type="Gene3D" id="3.40.390.10">
    <property type="entry name" value="Collagenase (Catalytic Domain)"/>
    <property type="match status" value="1"/>
</dbReference>
<reference evidence="12" key="1">
    <citation type="submission" date="2017-10" db="EMBL/GenBank/DDBJ databases">
        <title>A new Pekin duck reference genome.</title>
        <authorList>
            <person name="Hou Z.-C."/>
            <person name="Zhou Z.-K."/>
            <person name="Zhu F."/>
            <person name="Hou S.-S."/>
        </authorList>
    </citation>
    <scope>NUCLEOTIDE SEQUENCE [LARGE SCALE GENOMIC DNA]</scope>
</reference>
<keyword evidence="12" id="KW-1185">Reference proteome</keyword>
<evidence type="ECO:0000256" key="2">
    <source>
        <dbReference type="ARBA" id="ARBA00022670"/>
    </source>
</evidence>
<dbReference type="InterPro" id="IPR021190">
    <property type="entry name" value="Pept_M10A"/>
</dbReference>
<dbReference type="SUPFAM" id="SSF55486">
    <property type="entry name" value="Metalloproteases ('zincins'), catalytic domain"/>
    <property type="match status" value="1"/>
</dbReference>
<keyword evidence="9" id="KW-0106">Calcium</keyword>
<keyword evidence="6 9" id="KW-0862">Zinc</keyword>
<organism evidence="11 12">
    <name type="scientific">Anas platyrhynchos platyrhynchos</name>
    <name type="common">Northern mallard</name>
    <dbReference type="NCBI Taxonomy" id="8840"/>
    <lineage>
        <taxon>Eukaryota</taxon>
        <taxon>Metazoa</taxon>
        <taxon>Chordata</taxon>
        <taxon>Craniata</taxon>
        <taxon>Vertebrata</taxon>
        <taxon>Euteleostomi</taxon>
        <taxon>Archelosauria</taxon>
        <taxon>Archosauria</taxon>
        <taxon>Dinosauria</taxon>
        <taxon>Saurischia</taxon>
        <taxon>Theropoda</taxon>
        <taxon>Coelurosauria</taxon>
        <taxon>Aves</taxon>
        <taxon>Neognathae</taxon>
        <taxon>Galloanserae</taxon>
        <taxon>Anseriformes</taxon>
        <taxon>Anatidae</taxon>
        <taxon>Anatinae</taxon>
        <taxon>Anas</taxon>
    </lineage>
</organism>
<keyword evidence="4" id="KW-0732">Signal</keyword>
<feature type="binding site" evidence="9">
    <location>
        <position position="91"/>
    </location>
    <ligand>
        <name>Zn(2+)</name>
        <dbReference type="ChEBI" id="CHEBI:29105"/>
        <label>1</label>
    </ligand>
</feature>
<feature type="binding site" description="in inhibited form" evidence="9">
    <location>
        <position position="11"/>
    </location>
    <ligand>
        <name>Zn(2+)</name>
        <dbReference type="ChEBI" id="CHEBI:29105"/>
        <label>2</label>
        <note>catalytic</note>
    </ligand>
</feature>
<feature type="binding site" evidence="9">
    <location>
        <position position="115"/>
    </location>
    <ligand>
        <name>Ca(2+)</name>
        <dbReference type="ChEBI" id="CHEBI:29108"/>
        <label>2</label>
    </ligand>
</feature>
<feature type="binding site" evidence="9">
    <location>
        <position position="89"/>
    </location>
    <ligand>
        <name>Zn(2+)</name>
        <dbReference type="ChEBI" id="CHEBI:29105"/>
        <label>1</label>
    </ligand>
</feature>
<dbReference type="GeneTree" id="ENSGT00940000156939"/>
<evidence type="ECO:0000256" key="9">
    <source>
        <dbReference type="PIRSR" id="PIRSR621190-2"/>
    </source>
</evidence>
<dbReference type="GO" id="GO:0030198">
    <property type="term" value="P:extracellular matrix organization"/>
    <property type="evidence" value="ECO:0007669"/>
    <property type="project" value="TreeGrafter"/>
</dbReference>
<evidence type="ECO:0000256" key="8">
    <source>
        <dbReference type="ARBA" id="ARBA00023145"/>
    </source>
</evidence>
<evidence type="ECO:0000256" key="5">
    <source>
        <dbReference type="ARBA" id="ARBA00022801"/>
    </source>
</evidence>
<proteinExistence type="inferred from homology"/>
<feature type="binding site" evidence="9">
    <location>
        <position position="79"/>
    </location>
    <ligand>
        <name>Ca(2+)</name>
        <dbReference type="ChEBI" id="CHEBI:29108"/>
        <label>2</label>
    </ligand>
</feature>
<dbReference type="PROSITE" id="PS00546">
    <property type="entry name" value="CYSTEINE_SWITCH"/>
    <property type="match status" value="1"/>
</dbReference>
<keyword evidence="3 9" id="KW-0479">Metal-binding</keyword>
<accession>A0A493SU31</accession>
<evidence type="ECO:0000259" key="10">
    <source>
        <dbReference type="SMART" id="SM00235"/>
    </source>
</evidence>
<keyword evidence="5" id="KW-0378">Hydrolase</keyword>
<dbReference type="InterPro" id="IPR021158">
    <property type="entry name" value="Pept_M10A_Zn_BS"/>
</dbReference>
<keyword evidence="2" id="KW-0645">Protease</keyword>
<evidence type="ECO:0000256" key="4">
    <source>
        <dbReference type="ARBA" id="ARBA00022729"/>
    </source>
</evidence>
<dbReference type="PANTHER" id="PTHR10201:SF25">
    <property type="entry name" value="MATRIX METALLOPROTEINASE-15"/>
    <property type="match status" value="1"/>
</dbReference>
<feature type="binding site" evidence="9">
    <location>
        <position position="117"/>
    </location>
    <ligand>
        <name>Zn(2+)</name>
        <dbReference type="ChEBI" id="CHEBI:29105"/>
        <label>1</label>
    </ligand>
</feature>
<comment type="similarity">
    <text evidence="1">Belongs to the peptidase M10A family.</text>
</comment>
<feature type="binding site" evidence="9">
    <location>
        <position position="122"/>
    </location>
    <ligand>
        <name>Ca(2+)</name>
        <dbReference type="ChEBI" id="CHEBI:29108"/>
        <label>3</label>
    </ligand>
</feature>
<protein>
    <recommendedName>
        <fullName evidence="10">Peptidase metallopeptidase domain-containing protein</fullName>
    </recommendedName>
</protein>
<dbReference type="Ensembl" id="ENSAPLT00000033411.1">
    <property type="protein sequence ID" value="ENSAPLP00000017124.1"/>
    <property type="gene ID" value="ENSAPLG00000026587.1"/>
</dbReference>
<name>A0A493SU31_ANAPP</name>
<evidence type="ECO:0000313" key="12">
    <source>
        <dbReference type="Proteomes" id="UP000016666"/>
    </source>
</evidence>
<dbReference type="InterPro" id="IPR001818">
    <property type="entry name" value="Pept_M10_metallopeptidase"/>
</dbReference>
<feature type="binding site" evidence="9">
    <location>
        <position position="97"/>
    </location>
    <ligand>
        <name>Ca(2+)</name>
        <dbReference type="ChEBI" id="CHEBI:29108"/>
        <label>3</label>
    </ligand>
</feature>
<dbReference type="Pfam" id="PF00413">
    <property type="entry name" value="Peptidase_M10"/>
    <property type="match status" value="1"/>
</dbReference>
<feature type="binding site" evidence="9">
    <location>
        <position position="113"/>
    </location>
    <ligand>
        <name>Ca(2+)</name>
        <dbReference type="ChEBI" id="CHEBI:29108"/>
        <label>2</label>
    </ligand>
</feature>
<feature type="binding site" evidence="9">
    <location>
        <position position="104"/>
    </location>
    <ligand>
        <name>Zn(2+)</name>
        <dbReference type="ChEBI" id="CHEBI:29105"/>
        <label>1</label>
    </ligand>
</feature>
<evidence type="ECO:0000313" key="11">
    <source>
        <dbReference type="Ensembl" id="ENSAPLP00000017124.1"/>
    </source>
</evidence>
<dbReference type="GO" id="GO:0006508">
    <property type="term" value="P:proteolysis"/>
    <property type="evidence" value="ECO:0007669"/>
    <property type="project" value="UniProtKB-KW"/>
</dbReference>
<evidence type="ECO:0000256" key="1">
    <source>
        <dbReference type="ARBA" id="ARBA00010370"/>
    </source>
</evidence>